<sequence length="126" mass="14737">LFDTFDTNGNGKLSYSEIESVVLRTYPQQFNSRKKVIMRAYQDADASKNGYIEIGEFGILLDALNHYYELYEIFQKVDKDNDGRIDFNEFKKGRKVLKLIELSDAELKMEFEKIDMNRGGLILFDE</sequence>
<feature type="non-terminal residue" evidence="1">
    <location>
        <position position="1"/>
    </location>
</feature>
<dbReference type="Proteomes" id="UP000789702">
    <property type="component" value="Unassembled WGS sequence"/>
</dbReference>
<protein>
    <submittedName>
        <fullName evidence="1">2696_t:CDS:1</fullName>
    </submittedName>
</protein>
<gene>
    <name evidence="1" type="ORF">DHETER_LOCUS12219</name>
</gene>
<proteinExistence type="predicted"/>
<keyword evidence="2" id="KW-1185">Reference proteome</keyword>
<name>A0ACA9PLM2_9GLOM</name>
<evidence type="ECO:0000313" key="2">
    <source>
        <dbReference type="Proteomes" id="UP000789702"/>
    </source>
</evidence>
<evidence type="ECO:0000313" key="1">
    <source>
        <dbReference type="EMBL" id="CAG8710255.1"/>
    </source>
</evidence>
<reference evidence="1" key="1">
    <citation type="submission" date="2021-06" db="EMBL/GenBank/DDBJ databases">
        <authorList>
            <person name="Kallberg Y."/>
            <person name="Tangrot J."/>
            <person name="Rosling A."/>
        </authorList>
    </citation>
    <scope>NUCLEOTIDE SEQUENCE</scope>
    <source>
        <strain evidence="1">IL203A</strain>
    </source>
</reference>
<comment type="caution">
    <text evidence="1">The sequence shown here is derived from an EMBL/GenBank/DDBJ whole genome shotgun (WGS) entry which is preliminary data.</text>
</comment>
<dbReference type="EMBL" id="CAJVPU010029287">
    <property type="protein sequence ID" value="CAG8710255.1"/>
    <property type="molecule type" value="Genomic_DNA"/>
</dbReference>
<feature type="non-terminal residue" evidence="1">
    <location>
        <position position="126"/>
    </location>
</feature>
<accession>A0ACA9PLM2</accession>
<organism evidence="1 2">
    <name type="scientific">Dentiscutata heterogama</name>
    <dbReference type="NCBI Taxonomy" id="1316150"/>
    <lineage>
        <taxon>Eukaryota</taxon>
        <taxon>Fungi</taxon>
        <taxon>Fungi incertae sedis</taxon>
        <taxon>Mucoromycota</taxon>
        <taxon>Glomeromycotina</taxon>
        <taxon>Glomeromycetes</taxon>
        <taxon>Diversisporales</taxon>
        <taxon>Gigasporaceae</taxon>
        <taxon>Dentiscutata</taxon>
    </lineage>
</organism>